<reference evidence="2" key="1">
    <citation type="journal article" date="2020" name="bioRxiv">
        <title>Whole genome comparisons of ergot fungi reveals the divergence and evolution of species within the genus Claviceps are the result of varying mechanisms driving genome evolution and host range expansion.</title>
        <authorList>
            <person name="Wyka S.A."/>
            <person name="Mondo S.J."/>
            <person name="Liu M."/>
            <person name="Dettman J."/>
            <person name="Nalam V."/>
            <person name="Broders K.D."/>
        </authorList>
    </citation>
    <scope>NUCLEOTIDE SEQUENCE</scope>
    <source>
        <strain evidence="2">CCC 489</strain>
    </source>
</reference>
<keyword evidence="3" id="KW-1185">Reference proteome</keyword>
<protein>
    <submittedName>
        <fullName evidence="2">Uncharacterized protein</fullName>
    </submittedName>
</protein>
<feature type="region of interest" description="Disordered" evidence="1">
    <location>
        <begin position="1"/>
        <end position="73"/>
    </location>
</feature>
<feature type="compositionally biased region" description="Low complexity" evidence="1">
    <location>
        <begin position="11"/>
        <end position="25"/>
    </location>
</feature>
<feature type="non-terminal residue" evidence="2">
    <location>
        <position position="1"/>
    </location>
</feature>
<evidence type="ECO:0000313" key="2">
    <source>
        <dbReference type="EMBL" id="KAG5915043.1"/>
    </source>
</evidence>
<gene>
    <name evidence="2" type="ORF">E4U42_000169</name>
</gene>
<organism evidence="2 3">
    <name type="scientific">Claviceps africana</name>
    <dbReference type="NCBI Taxonomy" id="83212"/>
    <lineage>
        <taxon>Eukaryota</taxon>
        <taxon>Fungi</taxon>
        <taxon>Dikarya</taxon>
        <taxon>Ascomycota</taxon>
        <taxon>Pezizomycotina</taxon>
        <taxon>Sordariomycetes</taxon>
        <taxon>Hypocreomycetidae</taxon>
        <taxon>Hypocreales</taxon>
        <taxon>Clavicipitaceae</taxon>
        <taxon>Claviceps</taxon>
    </lineage>
</organism>
<dbReference type="EMBL" id="SRPY01001033">
    <property type="protein sequence ID" value="KAG5915043.1"/>
    <property type="molecule type" value="Genomic_DNA"/>
</dbReference>
<feature type="compositionally biased region" description="Basic residues" evidence="1">
    <location>
        <begin position="1"/>
        <end position="10"/>
    </location>
</feature>
<comment type="caution">
    <text evidence="2">The sequence shown here is derived from an EMBL/GenBank/DDBJ whole genome shotgun (WGS) entry which is preliminary data.</text>
</comment>
<evidence type="ECO:0000256" key="1">
    <source>
        <dbReference type="SAM" id="MobiDB-lite"/>
    </source>
</evidence>
<dbReference type="AlphaFoldDB" id="A0A8K0J5R3"/>
<feature type="compositionally biased region" description="Low complexity" evidence="1">
    <location>
        <begin position="53"/>
        <end position="64"/>
    </location>
</feature>
<feature type="compositionally biased region" description="Pro residues" evidence="1">
    <location>
        <begin position="26"/>
        <end position="36"/>
    </location>
</feature>
<name>A0A8K0J5R3_9HYPO</name>
<dbReference type="Proteomes" id="UP000811619">
    <property type="component" value="Unassembled WGS sequence"/>
</dbReference>
<evidence type="ECO:0000313" key="3">
    <source>
        <dbReference type="Proteomes" id="UP000811619"/>
    </source>
</evidence>
<accession>A0A8K0J5R3</accession>
<sequence length="139" mass="15555">RLQLPRRPRRLPGLGHPPARRLGPLLPAPPPPPRAPALPRVVARRRLLRRRPGLPARRALPAAPGRHRRHPAPALLAVLRRRARRPGRLRRLLVRLVGGRPEVGRLRPRAAQRAALRRHQRCRLPSRPAQGCGGGELSV</sequence>
<feature type="non-terminal residue" evidence="2">
    <location>
        <position position="139"/>
    </location>
</feature>
<feature type="compositionally biased region" description="Basic residues" evidence="1">
    <location>
        <begin position="42"/>
        <end position="52"/>
    </location>
</feature>
<proteinExistence type="predicted"/>